<feature type="region of interest" description="Disordered" evidence="6">
    <location>
        <begin position="235"/>
        <end position="327"/>
    </location>
</feature>
<keyword evidence="8" id="KW-1185">Reference proteome</keyword>
<evidence type="ECO:0000256" key="2">
    <source>
        <dbReference type="ARBA" id="ARBA00014513"/>
    </source>
</evidence>
<dbReference type="Pfam" id="PF03398">
    <property type="entry name" value="Ist1"/>
    <property type="match status" value="1"/>
</dbReference>
<evidence type="ECO:0000256" key="6">
    <source>
        <dbReference type="SAM" id="MobiDB-lite"/>
    </source>
</evidence>
<dbReference type="Proteomes" id="UP000324629">
    <property type="component" value="Unassembled WGS sequence"/>
</dbReference>
<organism evidence="7 8">
    <name type="scientific">Paragonimus westermani</name>
    <dbReference type="NCBI Taxonomy" id="34504"/>
    <lineage>
        <taxon>Eukaryota</taxon>
        <taxon>Metazoa</taxon>
        <taxon>Spiralia</taxon>
        <taxon>Lophotrochozoa</taxon>
        <taxon>Platyhelminthes</taxon>
        <taxon>Trematoda</taxon>
        <taxon>Digenea</taxon>
        <taxon>Plagiorchiida</taxon>
        <taxon>Troglotremata</taxon>
        <taxon>Troglotrematidae</taxon>
        <taxon>Paragonimus</taxon>
    </lineage>
</organism>
<dbReference type="InterPro" id="IPR005061">
    <property type="entry name" value="Ist1"/>
</dbReference>
<comment type="caution">
    <text evidence="7">The sequence shown here is derived from an EMBL/GenBank/DDBJ whole genome shotgun (WGS) entry which is preliminary data.</text>
</comment>
<dbReference type="EMBL" id="QNGE01000230">
    <property type="protein sequence ID" value="KAA3681312.1"/>
    <property type="molecule type" value="Genomic_DNA"/>
</dbReference>
<dbReference type="FunFam" id="1.20.1260.60:FF:000002">
    <property type="entry name" value="Vacuolar protein sorting-associated protein IST1"/>
    <property type="match status" value="1"/>
</dbReference>
<evidence type="ECO:0000313" key="7">
    <source>
        <dbReference type="EMBL" id="KAA3681312.1"/>
    </source>
</evidence>
<evidence type="ECO:0000256" key="3">
    <source>
        <dbReference type="ARBA" id="ARBA00032374"/>
    </source>
</evidence>
<evidence type="ECO:0000256" key="1">
    <source>
        <dbReference type="ARBA" id="ARBA00005536"/>
    </source>
</evidence>
<feature type="compositionally biased region" description="Pro residues" evidence="6">
    <location>
        <begin position="299"/>
        <end position="314"/>
    </location>
</feature>
<dbReference type="AlphaFoldDB" id="A0A5J4P1A8"/>
<evidence type="ECO:0000256" key="4">
    <source>
        <dbReference type="ARBA" id="ARBA00046124"/>
    </source>
</evidence>
<name>A0A5J4P1A8_9TREM</name>
<feature type="compositionally biased region" description="Pro residues" evidence="6">
    <location>
        <begin position="244"/>
        <end position="263"/>
    </location>
</feature>
<dbReference type="InterPro" id="IPR042277">
    <property type="entry name" value="IST1-like"/>
</dbReference>
<comment type="subunit">
    <text evidence="5">Interacts with CHMP1A, CHMP1B, VPS4A and VTA1. Interacts with SPAST, STAMBP, and USP8. May interact with VPS37B. May associate with the ESCRT-I complex. Interacts with MITD1, in competition with VSP4. Interacts with SPART (via MIT domain); leading to the recruitment of SPART to midbodies. Interacts with SPAST.</text>
</comment>
<accession>A0A5J4P1A8</accession>
<reference evidence="7 8" key="1">
    <citation type="journal article" date="2019" name="Gigascience">
        <title>Whole-genome sequence of the oriental lung fluke Paragonimus westermani.</title>
        <authorList>
            <person name="Oey H."/>
            <person name="Zakrzewski M."/>
            <person name="Narain K."/>
            <person name="Devi K.R."/>
            <person name="Agatsuma T."/>
            <person name="Nawaratna S."/>
            <person name="Gobert G.N."/>
            <person name="Jones M.K."/>
            <person name="Ragan M.A."/>
            <person name="McManus D.P."/>
            <person name="Krause L."/>
        </authorList>
    </citation>
    <scope>NUCLEOTIDE SEQUENCE [LARGE SCALE GENOMIC DNA]</scope>
    <source>
        <strain evidence="7 8">IND2009</strain>
    </source>
</reference>
<dbReference type="GO" id="GO:0015031">
    <property type="term" value="P:protein transport"/>
    <property type="evidence" value="ECO:0007669"/>
    <property type="project" value="InterPro"/>
</dbReference>
<comment type="similarity">
    <text evidence="1">Belongs to the IST1 family.</text>
</comment>
<evidence type="ECO:0000256" key="5">
    <source>
        <dbReference type="ARBA" id="ARBA00046920"/>
    </source>
</evidence>
<gene>
    <name evidence="7" type="ORF">DEA37_0001257</name>
</gene>
<evidence type="ECO:0000313" key="8">
    <source>
        <dbReference type="Proteomes" id="UP000324629"/>
    </source>
</evidence>
<dbReference type="PANTHER" id="PTHR12161">
    <property type="entry name" value="IST1 FAMILY MEMBER"/>
    <property type="match status" value="1"/>
</dbReference>
<comment type="function">
    <text evidence="4">ESCRT-III-like protein involved in cytokinesis, nuclear envelope reassembly and endosomal tubulation. Is required for efficient abscission during cytokinesis. Involved in recruiting VPS4A and/or VPS4B to the midbody of dividing cells. During late anaphase, involved in nuclear envelope reassembly and mitotic spindle disassembly together with the ESCRT-III complex: IST1 acts by mediating the recruitment of SPAST to the nuclear membrane, leading to microtubule severing. Recruited to the reforming nuclear envelope (NE) during anaphase by LEMD2. Regulates early endosomal tubulation together with the ESCRT-III complex by mediating the recruitment of SPAST.</text>
</comment>
<proteinExistence type="inferred from homology"/>
<dbReference type="Gene3D" id="1.20.1260.60">
    <property type="entry name" value="Vacuolar protein sorting-associated protein Ist1"/>
    <property type="match status" value="1"/>
</dbReference>
<protein>
    <recommendedName>
        <fullName evidence="2">IST1 homolog</fullName>
    </recommendedName>
    <alternativeName>
        <fullName evidence="3">Charged multivesicular body protein 8</fullName>
    </alternativeName>
</protein>
<dbReference type="PANTHER" id="PTHR12161:SF5">
    <property type="entry name" value="IST1 HOMOLOG"/>
    <property type="match status" value="1"/>
</dbReference>
<sequence length="342" mass="37901">MPLFAKTCDYSKLKSNLRLCNNRMGLLQKKKTEIGVKTRREIADLLKQGKVERCRIKTEQIVREDYVVEVMEILQTYCDLLLTRFGIFESSKEVDAALEEAIATLIWCSPRLSAEVVELNTISRLLAEKYSKEYVEACTENRLKKVNPVVIQKLDLVAPSPALVEMYMMEIARTYEVDYKPNLDLLNSSTGTGSGGTSSKTDEHLIDFEPDTTAGLPNLPQGYATLEQTWEHSAEPGIDAPYPERSPFPAPPEPSQPPAPQQPPSTGGPANFYGYDPGSPPSYDATMFPNKSNATEEAPPVPSAAPVPSTPQQPPAVGNDAGADDEDFDELQRRFQMLTNRK</sequence>